<dbReference type="InterPro" id="IPR036866">
    <property type="entry name" value="RibonucZ/Hydroxyglut_hydro"/>
</dbReference>
<proteinExistence type="predicted"/>
<dbReference type="EMBL" id="JAHRHJ020000007">
    <property type="protein sequence ID" value="KAH9307888.1"/>
    <property type="molecule type" value="Genomic_DNA"/>
</dbReference>
<dbReference type="PANTHER" id="PTHR46018:SF2">
    <property type="entry name" value="ZINC PHOSPHODIESTERASE ELAC PROTEIN 1"/>
    <property type="match status" value="1"/>
</dbReference>
<name>A0AA38FRX2_TAXCH</name>
<dbReference type="AlphaFoldDB" id="A0AA38FRX2"/>
<evidence type="ECO:0000313" key="1">
    <source>
        <dbReference type="EMBL" id="KAH9307888.1"/>
    </source>
</evidence>
<comment type="caution">
    <text evidence="1">The sequence shown here is derived from an EMBL/GenBank/DDBJ whole genome shotgun (WGS) entry which is preliminary data.</text>
</comment>
<keyword evidence="2" id="KW-1185">Reference proteome</keyword>
<sequence length="110" mass="11656">ILGDTYNPGSLETAAFGADTVVHECTLVEEDSHEAFIKAHSTATMAGKFARLISAESLILTHFGGKFTNADQLLNSVNAAKKAFGKDIVLAASDLLAVTIRLPDDVDDHV</sequence>
<dbReference type="Proteomes" id="UP000824469">
    <property type="component" value="Unassembled WGS sequence"/>
</dbReference>
<dbReference type="GO" id="GO:0005634">
    <property type="term" value="C:nucleus"/>
    <property type="evidence" value="ECO:0007669"/>
    <property type="project" value="TreeGrafter"/>
</dbReference>
<gene>
    <name evidence="1" type="ORF">KI387_035799</name>
</gene>
<reference evidence="1 2" key="1">
    <citation type="journal article" date="2021" name="Nat. Plants">
        <title>The Taxus genome provides insights into paclitaxel biosynthesis.</title>
        <authorList>
            <person name="Xiong X."/>
            <person name="Gou J."/>
            <person name="Liao Q."/>
            <person name="Li Y."/>
            <person name="Zhou Q."/>
            <person name="Bi G."/>
            <person name="Li C."/>
            <person name="Du R."/>
            <person name="Wang X."/>
            <person name="Sun T."/>
            <person name="Guo L."/>
            <person name="Liang H."/>
            <person name="Lu P."/>
            <person name="Wu Y."/>
            <person name="Zhang Z."/>
            <person name="Ro D.K."/>
            <person name="Shang Y."/>
            <person name="Huang S."/>
            <person name="Yan J."/>
        </authorList>
    </citation>
    <scope>NUCLEOTIDE SEQUENCE [LARGE SCALE GENOMIC DNA]</scope>
    <source>
        <strain evidence="1">Ta-2019</strain>
    </source>
</reference>
<dbReference type="SUPFAM" id="SSF56281">
    <property type="entry name" value="Metallo-hydrolase/oxidoreductase"/>
    <property type="match status" value="1"/>
</dbReference>
<dbReference type="Gene3D" id="3.60.15.10">
    <property type="entry name" value="Ribonuclease Z/Hydroxyacylglutathione hydrolase-like"/>
    <property type="match status" value="1"/>
</dbReference>
<feature type="non-terminal residue" evidence="1">
    <location>
        <position position="1"/>
    </location>
</feature>
<accession>A0AA38FRX2</accession>
<dbReference type="GO" id="GO:0042781">
    <property type="term" value="F:3'-tRNA processing endoribonuclease activity"/>
    <property type="evidence" value="ECO:0007669"/>
    <property type="project" value="TreeGrafter"/>
</dbReference>
<organism evidence="1 2">
    <name type="scientific">Taxus chinensis</name>
    <name type="common">Chinese yew</name>
    <name type="synonym">Taxus wallichiana var. chinensis</name>
    <dbReference type="NCBI Taxonomy" id="29808"/>
    <lineage>
        <taxon>Eukaryota</taxon>
        <taxon>Viridiplantae</taxon>
        <taxon>Streptophyta</taxon>
        <taxon>Embryophyta</taxon>
        <taxon>Tracheophyta</taxon>
        <taxon>Spermatophyta</taxon>
        <taxon>Pinopsida</taxon>
        <taxon>Pinidae</taxon>
        <taxon>Conifers II</taxon>
        <taxon>Cupressales</taxon>
        <taxon>Taxaceae</taxon>
        <taxon>Taxus</taxon>
    </lineage>
</organism>
<protein>
    <submittedName>
        <fullName evidence="1">Uncharacterized protein</fullName>
    </submittedName>
</protein>
<evidence type="ECO:0000313" key="2">
    <source>
        <dbReference type="Proteomes" id="UP000824469"/>
    </source>
</evidence>
<dbReference type="PANTHER" id="PTHR46018">
    <property type="entry name" value="ZINC PHOSPHODIESTERASE ELAC PROTEIN 1"/>
    <property type="match status" value="1"/>
</dbReference>